<dbReference type="Proteomes" id="UP000261660">
    <property type="component" value="Unplaced"/>
</dbReference>
<feature type="transmembrane region" description="Helical" evidence="1">
    <location>
        <begin position="25"/>
        <end position="46"/>
    </location>
</feature>
<dbReference type="AlphaFoldDB" id="A0A3Q3NQX1"/>
<evidence type="ECO:0000313" key="2">
    <source>
        <dbReference type="Ensembl" id="ENSLBEP00000038150.1"/>
    </source>
</evidence>
<protein>
    <submittedName>
        <fullName evidence="2">Uncharacterized protein</fullName>
    </submittedName>
</protein>
<keyword evidence="3" id="KW-1185">Reference proteome</keyword>
<reference evidence="2" key="2">
    <citation type="submission" date="2025-09" db="UniProtKB">
        <authorList>
            <consortium name="Ensembl"/>
        </authorList>
    </citation>
    <scope>IDENTIFICATION</scope>
</reference>
<organism evidence="2 3">
    <name type="scientific">Labrus bergylta</name>
    <name type="common">ballan wrasse</name>
    <dbReference type="NCBI Taxonomy" id="56723"/>
    <lineage>
        <taxon>Eukaryota</taxon>
        <taxon>Metazoa</taxon>
        <taxon>Chordata</taxon>
        <taxon>Craniata</taxon>
        <taxon>Vertebrata</taxon>
        <taxon>Euteleostomi</taxon>
        <taxon>Actinopterygii</taxon>
        <taxon>Neopterygii</taxon>
        <taxon>Teleostei</taxon>
        <taxon>Neoteleostei</taxon>
        <taxon>Acanthomorphata</taxon>
        <taxon>Eupercaria</taxon>
        <taxon>Labriformes</taxon>
        <taxon>Labridae</taxon>
        <taxon>Labrus</taxon>
    </lineage>
</organism>
<accession>A0A3Q3NQX1</accession>
<evidence type="ECO:0000256" key="1">
    <source>
        <dbReference type="SAM" id="Phobius"/>
    </source>
</evidence>
<dbReference type="GO" id="GO:0003676">
    <property type="term" value="F:nucleic acid binding"/>
    <property type="evidence" value="ECO:0007669"/>
    <property type="project" value="InterPro"/>
</dbReference>
<dbReference type="Gene3D" id="3.30.420.10">
    <property type="entry name" value="Ribonuclease H-like superfamily/Ribonuclease H"/>
    <property type="match status" value="1"/>
</dbReference>
<dbReference type="InParanoid" id="A0A3Q3NQX1"/>
<sequence length="108" mass="12791">MGYITTHWTLFFFLYMHSVTPTLHLLYILCFLFITFFNSILYIHLWDQLARAVHARVTNTATLVDLQQLLVEEWDAIPQQNVTRLVTSMKRRCQAVGCVWTFHTLLRS</sequence>
<keyword evidence="1" id="KW-0812">Transmembrane</keyword>
<keyword evidence="1" id="KW-1133">Transmembrane helix</keyword>
<keyword evidence="1" id="KW-0472">Membrane</keyword>
<dbReference type="InterPro" id="IPR036397">
    <property type="entry name" value="RNaseH_sf"/>
</dbReference>
<name>A0A3Q3NQX1_9LABR</name>
<evidence type="ECO:0000313" key="3">
    <source>
        <dbReference type="Proteomes" id="UP000261660"/>
    </source>
</evidence>
<dbReference type="GeneTree" id="ENSGT01150000287592"/>
<dbReference type="Ensembl" id="ENSLBET00000039715.1">
    <property type="protein sequence ID" value="ENSLBEP00000038150.1"/>
    <property type="gene ID" value="ENSLBEG00000028433.1"/>
</dbReference>
<proteinExistence type="predicted"/>
<reference evidence="2" key="1">
    <citation type="submission" date="2025-08" db="UniProtKB">
        <authorList>
            <consortium name="Ensembl"/>
        </authorList>
    </citation>
    <scope>IDENTIFICATION</scope>
</reference>